<feature type="compositionally biased region" description="Basic and acidic residues" evidence="1">
    <location>
        <begin position="102"/>
        <end position="117"/>
    </location>
</feature>
<name>A0AAP0S9X2_LIQFO</name>
<dbReference type="EMBL" id="JBBPBK010000002">
    <property type="protein sequence ID" value="KAK9290435.1"/>
    <property type="molecule type" value="Genomic_DNA"/>
</dbReference>
<feature type="compositionally biased region" description="Basic and acidic residues" evidence="1">
    <location>
        <begin position="24"/>
        <end position="41"/>
    </location>
</feature>
<feature type="region of interest" description="Disordered" evidence="1">
    <location>
        <begin position="63"/>
        <end position="160"/>
    </location>
</feature>
<evidence type="ECO:0000313" key="3">
    <source>
        <dbReference type="Proteomes" id="UP001415857"/>
    </source>
</evidence>
<keyword evidence="3" id="KW-1185">Reference proteome</keyword>
<feature type="compositionally biased region" description="Basic and acidic residues" evidence="1">
    <location>
        <begin position="142"/>
        <end position="160"/>
    </location>
</feature>
<dbReference type="Proteomes" id="UP001415857">
    <property type="component" value="Unassembled WGS sequence"/>
</dbReference>
<dbReference type="AlphaFoldDB" id="A0AAP0S9X2"/>
<accession>A0AAP0S9X2</accession>
<reference evidence="2 3" key="1">
    <citation type="journal article" date="2024" name="Plant J.">
        <title>Genome sequences and population genomics reveal climatic adaptation and genomic divergence between two closely related sweetgum species.</title>
        <authorList>
            <person name="Xu W.Q."/>
            <person name="Ren C.Q."/>
            <person name="Zhang X.Y."/>
            <person name="Comes H.P."/>
            <person name="Liu X.H."/>
            <person name="Li Y.G."/>
            <person name="Kettle C.J."/>
            <person name="Jalonen R."/>
            <person name="Gaisberger H."/>
            <person name="Ma Y.Z."/>
            <person name="Qiu Y.X."/>
        </authorList>
    </citation>
    <scope>NUCLEOTIDE SEQUENCE [LARGE SCALE GENOMIC DNA]</scope>
    <source>
        <strain evidence="2">Hangzhou</strain>
    </source>
</reference>
<comment type="caution">
    <text evidence="2">The sequence shown here is derived from an EMBL/GenBank/DDBJ whole genome shotgun (WGS) entry which is preliminary data.</text>
</comment>
<gene>
    <name evidence="2" type="ORF">L1049_008605</name>
</gene>
<evidence type="ECO:0000256" key="1">
    <source>
        <dbReference type="SAM" id="MobiDB-lite"/>
    </source>
</evidence>
<sequence>MVMGRPDGFVLPAKFAGEGEDEPEYMRESGEGQREKGKKLEQAPASPAAKILNNNMELAELVKQGSTAEDLGEGHAEAERIQGLGFSREPRSQEESSSLRSSLKDVLPEKGLPEKVKVTTPNLSSNNAEEESKGESKHKKRRLEEKKHEKHEKHGEAAFS</sequence>
<proteinExistence type="predicted"/>
<organism evidence="2 3">
    <name type="scientific">Liquidambar formosana</name>
    <name type="common">Formosan gum</name>
    <dbReference type="NCBI Taxonomy" id="63359"/>
    <lineage>
        <taxon>Eukaryota</taxon>
        <taxon>Viridiplantae</taxon>
        <taxon>Streptophyta</taxon>
        <taxon>Embryophyta</taxon>
        <taxon>Tracheophyta</taxon>
        <taxon>Spermatophyta</taxon>
        <taxon>Magnoliopsida</taxon>
        <taxon>eudicotyledons</taxon>
        <taxon>Gunneridae</taxon>
        <taxon>Pentapetalae</taxon>
        <taxon>Saxifragales</taxon>
        <taxon>Altingiaceae</taxon>
        <taxon>Liquidambar</taxon>
    </lineage>
</organism>
<protein>
    <submittedName>
        <fullName evidence="2">Uncharacterized protein</fullName>
    </submittedName>
</protein>
<evidence type="ECO:0000313" key="2">
    <source>
        <dbReference type="EMBL" id="KAK9290435.1"/>
    </source>
</evidence>
<feature type="region of interest" description="Disordered" evidence="1">
    <location>
        <begin position="1"/>
        <end position="51"/>
    </location>
</feature>